<dbReference type="Proteomes" id="UP000254340">
    <property type="component" value="Unassembled WGS sequence"/>
</dbReference>
<evidence type="ECO:0000313" key="2">
    <source>
        <dbReference type="Proteomes" id="UP000254340"/>
    </source>
</evidence>
<evidence type="ECO:0000313" key="1">
    <source>
        <dbReference type="EMBL" id="STT83704.1"/>
    </source>
</evidence>
<sequence>MWLLDQWAERHILDAQTKGEFDNLPRQRRTADSR</sequence>
<protein>
    <submittedName>
        <fullName evidence="1">DnaJ-like protein</fullName>
    </submittedName>
</protein>
<organism evidence="1 2">
    <name type="scientific">Klebsiella pneumoniae</name>
    <dbReference type="NCBI Taxonomy" id="573"/>
    <lineage>
        <taxon>Bacteria</taxon>
        <taxon>Pseudomonadati</taxon>
        <taxon>Pseudomonadota</taxon>
        <taxon>Gammaproteobacteria</taxon>
        <taxon>Enterobacterales</taxon>
        <taxon>Enterobacteriaceae</taxon>
        <taxon>Klebsiella/Raoultella group</taxon>
        <taxon>Klebsiella</taxon>
        <taxon>Klebsiella pneumoniae complex</taxon>
    </lineage>
</organism>
<accession>A0A377XP34</accession>
<dbReference type="AlphaFoldDB" id="A0A377XP34"/>
<gene>
    <name evidence="1" type="ORF">NCTC5047_04721</name>
</gene>
<dbReference type="EMBL" id="UGLH01000006">
    <property type="protein sequence ID" value="STT83704.1"/>
    <property type="molecule type" value="Genomic_DNA"/>
</dbReference>
<proteinExistence type="predicted"/>
<reference evidence="1 2" key="1">
    <citation type="submission" date="2018-06" db="EMBL/GenBank/DDBJ databases">
        <authorList>
            <consortium name="Pathogen Informatics"/>
            <person name="Doyle S."/>
        </authorList>
    </citation>
    <scope>NUCLEOTIDE SEQUENCE [LARGE SCALE GENOMIC DNA]</scope>
    <source>
        <strain evidence="1 2">NCTC5047</strain>
    </source>
</reference>
<name>A0A377XP34_KLEPN</name>